<comment type="caution">
    <text evidence="1">The sequence shown here is derived from an EMBL/GenBank/DDBJ whole genome shotgun (WGS) entry which is preliminary data.</text>
</comment>
<sequence length="243" mass="25883">MSQTILITGSSSGLGLAFLKHYASLPSTSHIIALDLNPLPELALSTETTTKISFHKVDITNETELQTLAANLQNTPIDLLLHCAGIRGLVPAIAEQQRDVAAAETYQVMTPATMLRTFEINTIGTFSVVTTFLPNLRAARASKVIILSSRMGSVASNISGGGYAYRASKAALNAVVKSLSIDVPDVTFLLLHPGRVETGLVAWKEEGAISVEESLGDCLHVIEGLKIEDSGKLVDRFGAAIPW</sequence>
<dbReference type="Proteomes" id="UP000813461">
    <property type="component" value="Unassembled WGS sequence"/>
</dbReference>
<name>A0A8K0VUM4_9PLEO</name>
<dbReference type="EMBL" id="JAGMVJ010000017">
    <property type="protein sequence ID" value="KAH7078528.1"/>
    <property type="molecule type" value="Genomic_DNA"/>
</dbReference>
<reference evidence="1" key="1">
    <citation type="journal article" date="2021" name="Nat. Commun.">
        <title>Genetic determinants of endophytism in the Arabidopsis root mycobiome.</title>
        <authorList>
            <person name="Mesny F."/>
            <person name="Miyauchi S."/>
            <person name="Thiergart T."/>
            <person name="Pickel B."/>
            <person name="Atanasova L."/>
            <person name="Karlsson M."/>
            <person name="Huettel B."/>
            <person name="Barry K.W."/>
            <person name="Haridas S."/>
            <person name="Chen C."/>
            <person name="Bauer D."/>
            <person name="Andreopoulos W."/>
            <person name="Pangilinan J."/>
            <person name="LaButti K."/>
            <person name="Riley R."/>
            <person name="Lipzen A."/>
            <person name="Clum A."/>
            <person name="Drula E."/>
            <person name="Henrissat B."/>
            <person name="Kohler A."/>
            <person name="Grigoriev I.V."/>
            <person name="Martin F.M."/>
            <person name="Hacquard S."/>
        </authorList>
    </citation>
    <scope>NUCLEOTIDE SEQUENCE</scope>
    <source>
        <strain evidence="1">MPI-SDFR-AT-0120</strain>
    </source>
</reference>
<dbReference type="CDD" id="cd05325">
    <property type="entry name" value="carb_red_sniffer_like_SDR_c"/>
    <property type="match status" value="1"/>
</dbReference>
<dbReference type="OrthoDB" id="5296at2759"/>
<evidence type="ECO:0000313" key="1">
    <source>
        <dbReference type="EMBL" id="KAH7078528.1"/>
    </source>
</evidence>
<proteinExistence type="predicted"/>
<dbReference type="PRINTS" id="PR00081">
    <property type="entry name" value="GDHRDH"/>
</dbReference>
<dbReference type="Pfam" id="PF00106">
    <property type="entry name" value="adh_short"/>
    <property type="match status" value="1"/>
</dbReference>
<dbReference type="GO" id="GO:0016616">
    <property type="term" value="F:oxidoreductase activity, acting on the CH-OH group of donors, NAD or NADP as acceptor"/>
    <property type="evidence" value="ECO:0007669"/>
    <property type="project" value="TreeGrafter"/>
</dbReference>
<dbReference type="Gene3D" id="3.40.50.720">
    <property type="entry name" value="NAD(P)-binding Rossmann-like Domain"/>
    <property type="match status" value="1"/>
</dbReference>
<dbReference type="PANTHER" id="PTHR45458:SF1">
    <property type="entry name" value="SHORT CHAIN DEHYDROGENASE"/>
    <property type="match status" value="1"/>
</dbReference>
<keyword evidence="2" id="KW-1185">Reference proteome</keyword>
<evidence type="ECO:0000313" key="2">
    <source>
        <dbReference type="Proteomes" id="UP000813461"/>
    </source>
</evidence>
<accession>A0A8K0VUM4</accession>
<organism evidence="1 2">
    <name type="scientific">Paraphoma chrysanthemicola</name>
    <dbReference type="NCBI Taxonomy" id="798071"/>
    <lineage>
        <taxon>Eukaryota</taxon>
        <taxon>Fungi</taxon>
        <taxon>Dikarya</taxon>
        <taxon>Ascomycota</taxon>
        <taxon>Pezizomycotina</taxon>
        <taxon>Dothideomycetes</taxon>
        <taxon>Pleosporomycetidae</taxon>
        <taxon>Pleosporales</taxon>
        <taxon>Pleosporineae</taxon>
        <taxon>Phaeosphaeriaceae</taxon>
        <taxon>Paraphoma</taxon>
    </lineage>
</organism>
<gene>
    <name evidence="1" type="ORF">FB567DRAFT_137943</name>
</gene>
<protein>
    <recommendedName>
        <fullName evidence="3">NAD(P)-binding protein</fullName>
    </recommendedName>
</protein>
<dbReference type="AlphaFoldDB" id="A0A8K0VUM4"/>
<dbReference type="InterPro" id="IPR036291">
    <property type="entry name" value="NAD(P)-bd_dom_sf"/>
</dbReference>
<dbReference type="InterPro" id="IPR002347">
    <property type="entry name" value="SDR_fam"/>
</dbReference>
<dbReference type="PANTHER" id="PTHR45458">
    <property type="entry name" value="SHORT-CHAIN DEHYDROGENASE/REDUCTASE SDR"/>
    <property type="match status" value="1"/>
</dbReference>
<dbReference type="InterPro" id="IPR052184">
    <property type="entry name" value="SDR_enzymes"/>
</dbReference>
<dbReference type="SUPFAM" id="SSF51735">
    <property type="entry name" value="NAD(P)-binding Rossmann-fold domains"/>
    <property type="match status" value="1"/>
</dbReference>
<evidence type="ECO:0008006" key="3">
    <source>
        <dbReference type="Google" id="ProtNLM"/>
    </source>
</evidence>